<name>A0A822VEW4_AGRTU</name>
<feature type="transmembrane region" description="Helical" evidence="1">
    <location>
        <begin position="6"/>
        <end position="27"/>
    </location>
</feature>
<keyword evidence="1" id="KW-1133">Transmembrane helix</keyword>
<dbReference type="AlphaFoldDB" id="A0A822VEW4"/>
<keyword evidence="1" id="KW-0472">Membrane</keyword>
<evidence type="ECO:0000313" key="2">
    <source>
        <dbReference type="EMBL" id="CVI25326.1"/>
    </source>
</evidence>
<dbReference type="RefSeq" id="WP_153464024.1">
    <property type="nucleotide sequence ID" value="NZ_LT009760.1"/>
</dbReference>
<organism evidence="2 3">
    <name type="scientific">Agrobacterium tumefaciens str. B6</name>
    <dbReference type="NCBI Taxonomy" id="1183423"/>
    <lineage>
        <taxon>Bacteria</taxon>
        <taxon>Pseudomonadati</taxon>
        <taxon>Pseudomonadota</taxon>
        <taxon>Alphaproteobacteria</taxon>
        <taxon>Hyphomicrobiales</taxon>
        <taxon>Rhizobiaceae</taxon>
        <taxon>Rhizobium/Agrobacterium group</taxon>
        <taxon>Agrobacterium</taxon>
        <taxon>Agrobacterium tumefaciens complex</taxon>
    </lineage>
</organism>
<protein>
    <submittedName>
        <fullName evidence="2">Uncharacterized protein</fullName>
    </submittedName>
</protein>
<dbReference type="EMBL" id="FCNL01000042">
    <property type="protein sequence ID" value="CVI25326.1"/>
    <property type="molecule type" value="Genomic_DNA"/>
</dbReference>
<evidence type="ECO:0000313" key="3">
    <source>
        <dbReference type="Proteomes" id="UP000192074"/>
    </source>
</evidence>
<dbReference type="Proteomes" id="UP000192074">
    <property type="component" value="Unassembled WGS sequence"/>
</dbReference>
<proteinExistence type="predicted"/>
<keyword evidence="1" id="KW-0812">Transmembrane</keyword>
<sequence>MPTVYTYWISTALLSLLYLSSAALYVAKREYVEKAQADLGYRATYLVPFMIVV</sequence>
<evidence type="ECO:0000256" key="1">
    <source>
        <dbReference type="SAM" id="Phobius"/>
    </source>
</evidence>
<gene>
    <name evidence="2" type="ORF">AGR4A_pAt30141</name>
</gene>
<accession>A0A822VEW4</accession>
<reference evidence="2 3" key="1">
    <citation type="submission" date="2016-01" db="EMBL/GenBank/DDBJ databases">
        <authorList>
            <person name="Regsiter A."/>
            <person name="william w."/>
        </authorList>
    </citation>
    <scope>NUCLEOTIDE SEQUENCE [LARGE SCALE GENOMIC DNA]</scope>
    <source>
        <strain evidence="2 3">B6</strain>
    </source>
</reference>
<comment type="caution">
    <text evidence="2">The sequence shown here is derived from an EMBL/GenBank/DDBJ whole genome shotgun (WGS) entry which is preliminary data.</text>
</comment>